<dbReference type="EMBL" id="CP053921">
    <property type="protein sequence ID" value="QKG72005.1"/>
    <property type="molecule type" value="Genomic_DNA"/>
</dbReference>
<dbReference type="Proteomes" id="UP000504693">
    <property type="component" value="Chromosome"/>
</dbReference>
<dbReference type="Pfam" id="PF05118">
    <property type="entry name" value="Asp_Arg_Hydrox"/>
    <property type="match status" value="1"/>
</dbReference>
<reference evidence="5 6" key="1">
    <citation type="submission" date="2020-05" db="EMBL/GenBank/DDBJ databases">
        <title>Erythrobacter mangrovi sp. nov., isolated from rhizosphere soil of mangrove plant (Kandelia candel).</title>
        <authorList>
            <person name="Ye Y.H."/>
        </authorList>
    </citation>
    <scope>NUCLEOTIDE SEQUENCE [LARGE SCALE GENOMIC DNA]</scope>
    <source>
        <strain evidence="5 6">EB310</strain>
    </source>
</reference>
<dbReference type="InterPro" id="IPR051821">
    <property type="entry name" value="Asp/Asn_beta-hydroxylase"/>
</dbReference>
<keyword evidence="3" id="KW-0560">Oxidoreductase</keyword>
<dbReference type="PANTHER" id="PTHR46332">
    <property type="entry name" value="ASPARTATE BETA-HYDROXYLASE DOMAIN-CONTAINING PROTEIN 2"/>
    <property type="match status" value="1"/>
</dbReference>
<evidence type="ECO:0000256" key="3">
    <source>
        <dbReference type="ARBA" id="ARBA00023002"/>
    </source>
</evidence>
<dbReference type="InterPro" id="IPR007803">
    <property type="entry name" value="Asp/Arg/Pro-Hydrxlase"/>
</dbReference>
<protein>
    <submittedName>
        <fullName evidence="5">Aspartyl/asparaginyl beta-hydroxylase domain-containing protein</fullName>
    </submittedName>
</protein>
<evidence type="ECO:0000313" key="6">
    <source>
        <dbReference type="Proteomes" id="UP000504693"/>
    </source>
</evidence>
<accession>A0A7D4C5K5</accession>
<evidence type="ECO:0000259" key="4">
    <source>
        <dbReference type="Pfam" id="PF05118"/>
    </source>
</evidence>
<dbReference type="Gene3D" id="2.60.120.330">
    <property type="entry name" value="B-lactam Antibiotic, Isopenicillin N Synthase, Chain"/>
    <property type="match status" value="1"/>
</dbReference>
<dbReference type="RefSeq" id="WP_173215066.1">
    <property type="nucleotide sequence ID" value="NZ_CP053921.1"/>
</dbReference>
<dbReference type="AlphaFoldDB" id="A0A7D4C5K5"/>
<evidence type="ECO:0000256" key="1">
    <source>
        <dbReference type="ARBA" id="ARBA00007730"/>
    </source>
</evidence>
<gene>
    <name evidence="5" type="ORF">HQR01_11860</name>
</gene>
<dbReference type="SUPFAM" id="SSF51197">
    <property type="entry name" value="Clavaminate synthase-like"/>
    <property type="match status" value="1"/>
</dbReference>
<proteinExistence type="inferred from homology"/>
<dbReference type="PANTHER" id="PTHR46332:SF5">
    <property type="entry name" value="ASPARTATE BETA-HYDROXYLASE DOMAIN CONTAINING 2"/>
    <property type="match status" value="1"/>
</dbReference>
<dbReference type="InterPro" id="IPR027443">
    <property type="entry name" value="IPNS-like_sf"/>
</dbReference>
<comment type="similarity">
    <text evidence="1">Belongs to the aspartyl/asparaginyl beta-hydroxylase family.</text>
</comment>
<keyword evidence="2" id="KW-0223">Dioxygenase</keyword>
<keyword evidence="6" id="KW-1185">Reference proteome</keyword>
<organism evidence="5 6">
    <name type="scientific">Erythrobacter mangrovi</name>
    <dbReference type="NCBI Taxonomy" id="2739433"/>
    <lineage>
        <taxon>Bacteria</taxon>
        <taxon>Pseudomonadati</taxon>
        <taxon>Pseudomonadota</taxon>
        <taxon>Alphaproteobacteria</taxon>
        <taxon>Sphingomonadales</taxon>
        <taxon>Erythrobacteraceae</taxon>
        <taxon>Erythrobacter/Porphyrobacter group</taxon>
        <taxon>Erythrobacter</taxon>
    </lineage>
</organism>
<dbReference type="KEGG" id="emv:HQR01_11860"/>
<dbReference type="GO" id="GO:0051213">
    <property type="term" value="F:dioxygenase activity"/>
    <property type="evidence" value="ECO:0007669"/>
    <property type="project" value="UniProtKB-KW"/>
</dbReference>
<feature type="domain" description="Aspartyl/asparaginy/proline hydroxylase" evidence="4">
    <location>
        <begin position="66"/>
        <end position="223"/>
    </location>
</feature>
<name>A0A7D4C5K5_9SPHN</name>
<sequence length="265" mass="29789">MSKQATLPSADLGSTGPGGVKRGKSAFIQIAKKARPFFNRLMEPHSLVGNQPITDPNAFPWFKVLEEAFPAIQAEADRILLLRKTIPPFRDFAPGHEKIAPNEDDWRSFFFWGYGYPIEGNIARCPDTAAAVAKIPGLVSALYSVVSPGAHIRRHRGVTKAIMTLHLCLRAPTEAEKCRMDADGLVEVFREGRAFVLDDTFPHEVWNDSDETRVNLLVQFRRPMRQPGMAIASLVVWFVRHSSFVQRARKNLDYWEEAFAAAERA</sequence>
<evidence type="ECO:0000256" key="2">
    <source>
        <dbReference type="ARBA" id="ARBA00022964"/>
    </source>
</evidence>
<evidence type="ECO:0000313" key="5">
    <source>
        <dbReference type="EMBL" id="QKG72005.1"/>
    </source>
</evidence>